<feature type="domain" description="Quinate/shikimate 5-dehydrogenase/glutamyl-tRNA reductase" evidence="1">
    <location>
        <begin position="114"/>
        <end position="207"/>
    </location>
</feature>
<sequence length="319" mass="35305">MLKQIKEKLAYCGDTVLITNTANETNRDQILADKVFEGKPVLNLQLHSEIMAHEILTYLDGRVRKIYIDVEQKQPMNLFHLAQTICLQTTVYPLKANDMTVLATDNIILEHFNKNVYQKQIVILGNGNLAFKIMLQMVERGATVSMLGRNLAKSQRLVEAVNEINFAHTDNKAIAVSELPERIDCFISAISAKQQVTSEQVENLAIEGLVLDVGIGNFRPEAMKQLLANKIAFYRVDIQAALPSFMAESTRFFSEIRGVRTIDGTSFIAGGIVGQAGDVIVDNVHAPKQILGIADGLGGVSDMASNQALYRKLESWGNK</sequence>
<dbReference type="EMBL" id="JAARWN010000003">
    <property type="protein sequence ID" value="MBC1935851.1"/>
    <property type="molecule type" value="Genomic_DNA"/>
</dbReference>
<dbReference type="AlphaFoldDB" id="A0A7X0Y2J6"/>
<accession>A0A7X0Y2J6</accession>
<dbReference type="InterPro" id="IPR036291">
    <property type="entry name" value="NAD(P)-bd_dom_sf"/>
</dbReference>
<gene>
    <name evidence="2" type="ORF">HCA69_05690</name>
</gene>
<dbReference type="RefSeq" id="WP_185525731.1">
    <property type="nucleotide sequence ID" value="NZ_JAARWN010000003.1"/>
</dbReference>
<evidence type="ECO:0000313" key="3">
    <source>
        <dbReference type="Proteomes" id="UP000535908"/>
    </source>
</evidence>
<proteinExistence type="predicted"/>
<comment type="caution">
    <text evidence="2">The sequence shown here is derived from an EMBL/GenBank/DDBJ whole genome shotgun (WGS) entry which is preliminary data.</text>
</comment>
<organism evidence="2 3">
    <name type="scientific">Listeria grandensis</name>
    <dbReference type="NCBI Taxonomy" id="1494963"/>
    <lineage>
        <taxon>Bacteria</taxon>
        <taxon>Bacillati</taxon>
        <taxon>Bacillota</taxon>
        <taxon>Bacilli</taxon>
        <taxon>Bacillales</taxon>
        <taxon>Listeriaceae</taxon>
        <taxon>Listeria</taxon>
    </lineage>
</organism>
<evidence type="ECO:0000313" key="2">
    <source>
        <dbReference type="EMBL" id="MBC1935851.1"/>
    </source>
</evidence>
<reference evidence="2 3" key="1">
    <citation type="submission" date="2020-03" db="EMBL/GenBank/DDBJ databases">
        <title>Soil Listeria distribution.</title>
        <authorList>
            <person name="Liao J."/>
            <person name="Wiedmann M."/>
        </authorList>
    </citation>
    <scope>NUCLEOTIDE SEQUENCE [LARGE SCALE GENOMIC DNA]</scope>
    <source>
        <strain evidence="2 3">FSL L7-0741</strain>
    </source>
</reference>
<protein>
    <recommendedName>
        <fullName evidence="1">Quinate/shikimate 5-dehydrogenase/glutamyl-tRNA reductase domain-containing protein</fullName>
    </recommendedName>
</protein>
<dbReference type="Proteomes" id="UP000535908">
    <property type="component" value="Unassembled WGS sequence"/>
</dbReference>
<evidence type="ECO:0000259" key="1">
    <source>
        <dbReference type="Pfam" id="PF01488"/>
    </source>
</evidence>
<dbReference type="Pfam" id="PF01488">
    <property type="entry name" value="Shikimate_DH"/>
    <property type="match status" value="1"/>
</dbReference>
<dbReference type="Gene3D" id="3.40.50.720">
    <property type="entry name" value="NAD(P)-binding Rossmann-like Domain"/>
    <property type="match status" value="1"/>
</dbReference>
<dbReference type="SUPFAM" id="SSF51735">
    <property type="entry name" value="NAD(P)-binding Rossmann-fold domains"/>
    <property type="match status" value="1"/>
</dbReference>
<dbReference type="InterPro" id="IPR006151">
    <property type="entry name" value="Shikm_DH/Glu-tRNA_Rdtase"/>
</dbReference>
<name>A0A7X0Y2J6_9LIST</name>